<accession>A0ABQ4XRF7</accession>
<keyword evidence="2" id="KW-1185">Reference proteome</keyword>
<proteinExistence type="predicted"/>
<dbReference type="Proteomes" id="UP001151760">
    <property type="component" value="Unassembled WGS sequence"/>
</dbReference>
<comment type="caution">
    <text evidence="1">The sequence shown here is derived from an EMBL/GenBank/DDBJ whole genome shotgun (WGS) entry which is preliminary data.</text>
</comment>
<evidence type="ECO:0000313" key="1">
    <source>
        <dbReference type="EMBL" id="GJS67580.1"/>
    </source>
</evidence>
<name>A0ABQ4XRF7_9ASTR</name>
<dbReference type="EMBL" id="BQNB010009728">
    <property type="protein sequence ID" value="GJS67580.1"/>
    <property type="molecule type" value="Genomic_DNA"/>
</dbReference>
<evidence type="ECO:0000313" key="2">
    <source>
        <dbReference type="Proteomes" id="UP001151760"/>
    </source>
</evidence>
<reference evidence="1" key="1">
    <citation type="journal article" date="2022" name="Int. J. Mol. Sci.">
        <title>Draft Genome of Tanacetum Coccineum: Genomic Comparison of Closely Related Tanacetum-Family Plants.</title>
        <authorList>
            <person name="Yamashiro T."/>
            <person name="Shiraishi A."/>
            <person name="Nakayama K."/>
            <person name="Satake H."/>
        </authorList>
    </citation>
    <scope>NUCLEOTIDE SEQUENCE</scope>
</reference>
<protein>
    <submittedName>
        <fullName evidence="1">Uncharacterized protein</fullName>
    </submittedName>
</protein>
<reference evidence="1" key="2">
    <citation type="submission" date="2022-01" db="EMBL/GenBank/DDBJ databases">
        <authorList>
            <person name="Yamashiro T."/>
            <person name="Shiraishi A."/>
            <person name="Satake H."/>
            <person name="Nakayama K."/>
        </authorList>
    </citation>
    <scope>NUCLEOTIDE SEQUENCE</scope>
</reference>
<organism evidence="1 2">
    <name type="scientific">Tanacetum coccineum</name>
    <dbReference type="NCBI Taxonomy" id="301880"/>
    <lineage>
        <taxon>Eukaryota</taxon>
        <taxon>Viridiplantae</taxon>
        <taxon>Streptophyta</taxon>
        <taxon>Embryophyta</taxon>
        <taxon>Tracheophyta</taxon>
        <taxon>Spermatophyta</taxon>
        <taxon>Magnoliopsida</taxon>
        <taxon>eudicotyledons</taxon>
        <taxon>Gunneridae</taxon>
        <taxon>Pentapetalae</taxon>
        <taxon>asterids</taxon>
        <taxon>campanulids</taxon>
        <taxon>Asterales</taxon>
        <taxon>Asteraceae</taxon>
        <taxon>Asteroideae</taxon>
        <taxon>Anthemideae</taxon>
        <taxon>Anthemidinae</taxon>
        <taxon>Tanacetum</taxon>
    </lineage>
</organism>
<gene>
    <name evidence="1" type="ORF">Tco_0682144</name>
</gene>
<sequence>MSSTRLSLLGDGGGVSGFGFGVGELILSSLDVLQGLSFFLQMGFTLILATLEGLDMGLLGGVIGEDDCDDDG</sequence>